<feature type="domain" description="Putative metallopeptidase" evidence="2">
    <location>
        <begin position="17"/>
        <end position="96"/>
    </location>
</feature>
<dbReference type="PANTHER" id="PTHR38730">
    <property type="entry name" value="SLL7028 PROTEIN"/>
    <property type="match status" value="1"/>
</dbReference>
<dbReference type="Proteomes" id="UP000886803">
    <property type="component" value="Unassembled WGS sequence"/>
</dbReference>
<reference evidence="3" key="2">
    <citation type="submission" date="2021-04" db="EMBL/GenBank/DDBJ databases">
        <authorList>
            <person name="Gilroy R."/>
        </authorList>
    </citation>
    <scope>NUCLEOTIDE SEQUENCE</scope>
    <source>
        <strain evidence="3">ChiBcec8-13705</strain>
    </source>
</reference>
<dbReference type="InterPro" id="IPR018698">
    <property type="entry name" value="VWA-like_dom"/>
</dbReference>
<dbReference type="Pfam" id="PF09967">
    <property type="entry name" value="DUF2201"/>
    <property type="match status" value="1"/>
</dbReference>
<evidence type="ECO:0000313" key="3">
    <source>
        <dbReference type="EMBL" id="HJB42945.1"/>
    </source>
</evidence>
<sequence length="390" mass="44537">ALRLYRNNRRYLQRAYLHSLFHCLFRHPWLRGNRDKALWGLACDIAVEQVLDHLGVPSLQRPVGWLRQETYTQLQANCRFLAAGPVYRALADRTAEELDTLQREFFCDSHRLWPQDPQSPQAQMLGRQWEQLGRQTQLSQQQAGTQAGRSNGAEVLAAQLEAARSRRLYRDFLRRFTVLREEPHLDLDEFDLGFYMYGLRTYGNLPLIEPIETRESRKIQELVLVLDTSESTSGELVKAFLRETFSLLRTNGRFFDRCNVVIMQCDDDVRDVAVLHSADDLDRYAASVTLVGGGGTDFRPAFAKIEAMQQQGLLRDLQGILYFTDGKGSYPARPPSCQTAFLFLEDGSAPPPTPPWAIRLVLSPDELMPEPAAAPAIDWQEWELADLPEL</sequence>
<evidence type="ECO:0000313" key="4">
    <source>
        <dbReference type="Proteomes" id="UP000886803"/>
    </source>
</evidence>
<dbReference type="InterPro" id="IPR025154">
    <property type="entry name" value="Put_metallopeptidase_dom"/>
</dbReference>
<reference evidence="3" key="1">
    <citation type="journal article" date="2021" name="PeerJ">
        <title>Extensive microbial diversity within the chicken gut microbiome revealed by metagenomics and culture.</title>
        <authorList>
            <person name="Gilroy R."/>
            <person name="Ravi A."/>
            <person name="Getino M."/>
            <person name="Pursley I."/>
            <person name="Horton D.L."/>
            <person name="Alikhan N.F."/>
            <person name="Baker D."/>
            <person name="Gharbi K."/>
            <person name="Hall N."/>
            <person name="Watson M."/>
            <person name="Adriaenssens E.M."/>
            <person name="Foster-Nyarko E."/>
            <person name="Jarju S."/>
            <person name="Secka A."/>
            <person name="Antonio M."/>
            <person name="Oren A."/>
            <person name="Chaudhuri R.R."/>
            <person name="La Ragione R."/>
            <person name="Hildebrand F."/>
            <person name="Pallen M.J."/>
        </authorList>
    </citation>
    <scope>NUCLEOTIDE SEQUENCE</scope>
    <source>
        <strain evidence="3">ChiBcec8-13705</strain>
    </source>
</reference>
<dbReference type="InterPro" id="IPR036465">
    <property type="entry name" value="vWFA_dom_sf"/>
</dbReference>
<dbReference type="Pfam" id="PF13203">
    <property type="entry name" value="DUF2201_N"/>
    <property type="match status" value="1"/>
</dbReference>
<dbReference type="AlphaFoldDB" id="A0A9D2M7N5"/>
<evidence type="ECO:0000259" key="1">
    <source>
        <dbReference type="Pfam" id="PF09967"/>
    </source>
</evidence>
<comment type="caution">
    <text evidence="3">The sequence shown here is derived from an EMBL/GenBank/DDBJ whole genome shotgun (WGS) entry which is preliminary data.</text>
</comment>
<protein>
    <submittedName>
        <fullName evidence="3">Metallopeptidase</fullName>
    </submittedName>
</protein>
<accession>A0A9D2M7N5</accession>
<feature type="domain" description="VWA-like" evidence="1">
    <location>
        <begin position="222"/>
        <end position="362"/>
    </location>
</feature>
<evidence type="ECO:0000259" key="2">
    <source>
        <dbReference type="Pfam" id="PF13203"/>
    </source>
</evidence>
<feature type="non-terminal residue" evidence="3">
    <location>
        <position position="1"/>
    </location>
</feature>
<dbReference type="Gene3D" id="3.40.50.410">
    <property type="entry name" value="von Willebrand factor, type A domain"/>
    <property type="match status" value="1"/>
</dbReference>
<name>A0A9D2M7N5_9FIRM</name>
<dbReference type="SUPFAM" id="SSF53300">
    <property type="entry name" value="vWA-like"/>
    <property type="match status" value="1"/>
</dbReference>
<proteinExistence type="predicted"/>
<dbReference type="EMBL" id="DWYG01000179">
    <property type="protein sequence ID" value="HJB42945.1"/>
    <property type="molecule type" value="Genomic_DNA"/>
</dbReference>
<gene>
    <name evidence="3" type="ORF">H9945_10665</name>
</gene>
<organism evidence="3 4">
    <name type="scientific">Candidatus Gemmiger avicola</name>
    <dbReference type="NCBI Taxonomy" id="2838605"/>
    <lineage>
        <taxon>Bacteria</taxon>
        <taxon>Bacillati</taxon>
        <taxon>Bacillota</taxon>
        <taxon>Clostridia</taxon>
        <taxon>Eubacteriales</taxon>
        <taxon>Gemmiger</taxon>
    </lineage>
</organism>
<dbReference type="PANTHER" id="PTHR38730:SF1">
    <property type="entry name" value="SLL7028 PROTEIN"/>
    <property type="match status" value="1"/>
</dbReference>
<dbReference type="CDD" id="cd00198">
    <property type="entry name" value="vWFA"/>
    <property type="match status" value="1"/>
</dbReference>